<keyword evidence="3" id="KW-1003">Cell membrane</keyword>
<keyword evidence="10" id="KW-1185">Reference proteome</keyword>
<feature type="transmembrane region" description="Helical" evidence="7">
    <location>
        <begin position="160"/>
        <end position="180"/>
    </location>
</feature>
<dbReference type="InterPro" id="IPR036259">
    <property type="entry name" value="MFS_trans_sf"/>
</dbReference>
<keyword evidence="2" id="KW-0813">Transport</keyword>
<accession>A0A371PPI5</accession>
<feature type="transmembrane region" description="Helical" evidence="7">
    <location>
        <begin position="265"/>
        <end position="286"/>
    </location>
</feature>
<dbReference type="PANTHER" id="PTHR43124">
    <property type="entry name" value="PURINE EFFLUX PUMP PBUE"/>
    <property type="match status" value="1"/>
</dbReference>
<feature type="transmembrane region" description="Helical" evidence="7">
    <location>
        <begin position="227"/>
        <end position="253"/>
    </location>
</feature>
<keyword evidence="4 7" id="KW-0812">Transmembrane</keyword>
<evidence type="ECO:0000256" key="5">
    <source>
        <dbReference type="ARBA" id="ARBA00022989"/>
    </source>
</evidence>
<dbReference type="InterPro" id="IPR011701">
    <property type="entry name" value="MFS"/>
</dbReference>
<reference evidence="9 10" key="1">
    <citation type="submission" date="2018-08" db="EMBL/GenBank/DDBJ databases">
        <title>Paenibacillus sp. M4BSY-1, whole genome shotgun sequence.</title>
        <authorList>
            <person name="Tuo L."/>
        </authorList>
    </citation>
    <scope>NUCLEOTIDE SEQUENCE [LARGE SCALE GENOMIC DNA]</scope>
    <source>
        <strain evidence="9 10">M4BSY-1</strain>
    </source>
</reference>
<dbReference type="Gene3D" id="1.20.1250.20">
    <property type="entry name" value="MFS general substrate transporter like domains"/>
    <property type="match status" value="1"/>
</dbReference>
<comment type="caution">
    <text evidence="9">The sequence shown here is derived from an EMBL/GenBank/DDBJ whole genome shotgun (WGS) entry which is preliminary data.</text>
</comment>
<dbReference type="CDD" id="cd17324">
    <property type="entry name" value="MFS_NepI_like"/>
    <property type="match status" value="1"/>
</dbReference>
<feature type="transmembrane region" description="Helical" evidence="7">
    <location>
        <begin position="201"/>
        <end position="221"/>
    </location>
</feature>
<feature type="domain" description="Major facilitator superfamily (MFS) profile" evidence="8">
    <location>
        <begin position="6"/>
        <end position="380"/>
    </location>
</feature>
<keyword evidence="6 7" id="KW-0472">Membrane</keyword>
<proteinExistence type="predicted"/>
<sequence length="382" mass="40207">MSSTLKIYILAILSFLVGTSEYVIAGILDKIAWSTGVSLVTAGQLITVFSLAYAFGTPLIMVMTARMERKKLLLFAIGFFVLSNALAYILPGIALLNASRILMGISAGVVVVVSMTIATKVAQPGKEGSALAAVLMGFTASLIFGVPLGRIMAGAYEWKAVFGVIALLGIAAIFLIALIIPRTKGEAVVSLRNQLALLKQPKAIVALSVTFFWIIGYSIFYSYITPFLLAVVGMSEGTLNTTLFVIGIASLIGSRSGGYATDKWGLHRVLLIGLGLNAIALVLIALGVHTSVLMIAILILWSIAVWSLGPPQQLNVITIAPESTGIMLSLNSMVLQLAMAAGAGIGGLVVEQISLTSVPWFAGVAIVLAFGAVLLSRRMRVH</sequence>
<dbReference type="GO" id="GO:0022857">
    <property type="term" value="F:transmembrane transporter activity"/>
    <property type="evidence" value="ECO:0007669"/>
    <property type="project" value="InterPro"/>
</dbReference>
<dbReference type="AlphaFoldDB" id="A0A371PPI5"/>
<evidence type="ECO:0000256" key="6">
    <source>
        <dbReference type="ARBA" id="ARBA00023136"/>
    </source>
</evidence>
<evidence type="ECO:0000259" key="8">
    <source>
        <dbReference type="PROSITE" id="PS50850"/>
    </source>
</evidence>
<keyword evidence="5 7" id="KW-1133">Transmembrane helix</keyword>
<dbReference type="PROSITE" id="PS50850">
    <property type="entry name" value="MFS"/>
    <property type="match status" value="1"/>
</dbReference>
<dbReference type="EMBL" id="QUBQ01000001">
    <property type="protein sequence ID" value="REK77737.1"/>
    <property type="molecule type" value="Genomic_DNA"/>
</dbReference>
<dbReference type="GO" id="GO:0005886">
    <property type="term" value="C:plasma membrane"/>
    <property type="evidence" value="ECO:0007669"/>
    <property type="project" value="UniProtKB-SubCell"/>
</dbReference>
<evidence type="ECO:0000313" key="10">
    <source>
        <dbReference type="Proteomes" id="UP000261905"/>
    </source>
</evidence>
<dbReference type="Pfam" id="PF07690">
    <property type="entry name" value="MFS_1"/>
    <property type="match status" value="1"/>
</dbReference>
<dbReference type="Proteomes" id="UP000261905">
    <property type="component" value="Unassembled WGS sequence"/>
</dbReference>
<evidence type="ECO:0000256" key="3">
    <source>
        <dbReference type="ARBA" id="ARBA00022475"/>
    </source>
</evidence>
<evidence type="ECO:0000313" key="9">
    <source>
        <dbReference type="EMBL" id="REK77737.1"/>
    </source>
</evidence>
<dbReference type="InterPro" id="IPR050189">
    <property type="entry name" value="MFS_Efflux_Transporters"/>
</dbReference>
<comment type="subcellular location">
    <subcellularLocation>
        <location evidence="1">Cell membrane</location>
        <topology evidence="1">Multi-pass membrane protein</topology>
    </subcellularLocation>
</comment>
<feature type="transmembrane region" description="Helical" evidence="7">
    <location>
        <begin position="292"/>
        <end position="309"/>
    </location>
</feature>
<name>A0A371PPI5_9BACL</name>
<protein>
    <submittedName>
        <fullName evidence="9">MFS transporter</fullName>
    </submittedName>
</protein>
<dbReference type="RefSeq" id="WP_116045559.1">
    <property type="nucleotide sequence ID" value="NZ_QUBQ01000001.1"/>
</dbReference>
<dbReference type="InterPro" id="IPR020846">
    <property type="entry name" value="MFS_dom"/>
</dbReference>
<gene>
    <name evidence="9" type="ORF">DX130_12320</name>
</gene>
<dbReference type="OrthoDB" id="337363at2"/>
<evidence type="ECO:0000256" key="1">
    <source>
        <dbReference type="ARBA" id="ARBA00004651"/>
    </source>
</evidence>
<feature type="transmembrane region" description="Helical" evidence="7">
    <location>
        <begin position="356"/>
        <end position="375"/>
    </location>
</feature>
<dbReference type="SUPFAM" id="SSF103473">
    <property type="entry name" value="MFS general substrate transporter"/>
    <property type="match status" value="1"/>
</dbReference>
<feature type="transmembrane region" description="Helical" evidence="7">
    <location>
        <begin position="7"/>
        <end position="28"/>
    </location>
</feature>
<evidence type="ECO:0000256" key="4">
    <source>
        <dbReference type="ARBA" id="ARBA00022692"/>
    </source>
</evidence>
<organism evidence="9 10">
    <name type="scientific">Paenibacillus paeoniae</name>
    <dbReference type="NCBI Taxonomy" id="2292705"/>
    <lineage>
        <taxon>Bacteria</taxon>
        <taxon>Bacillati</taxon>
        <taxon>Bacillota</taxon>
        <taxon>Bacilli</taxon>
        <taxon>Bacillales</taxon>
        <taxon>Paenibacillaceae</taxon>
        <taxon>Paenibacillus</taxon>
    </lineage>
</organism>
<dbReference type="PANTHER" id="PTHR43124:SF10">
    <property type="entry name" value="PURINE EFFLUX PUMP PBUE"/>
    <property type="match status" value="1"/>
</dbReference>
<feature type="transmembrane region" description="Helical" evidence="7">
    <location>
        <begin position="130"/>
        <end position="148"/>
    </location>
</feature>
<feature type="transmembrane region" description="Helical" evidence="7">
    <location>
        <begin position="72"/>
        <end position="95"/>
    </location>
</feature>
<feature type="transmembrane region" description="Helical" evidence="7">
    <location>
        <begin position="330"/>
        <end position="350"/>
    </location>
</feature>
<feature type="transmembrane region" description="Helical" evidence="7">
    <location>
        <begin position="101"/>
        <end position="118"/>
    </location>
</feature>
<evidence type="ECO:0000256" key="2">
    <source>
        <dbReference type="ARBA" id="ARBA00022448"/>
    </source>
</evidence>
<feature type="transmembrane region" description="Helical" evidence="7">
    <location>
        <begin position="40"/>
        <end position="60"/>
    </location>
</feature>
<evidence type="ECO:0000256" key="7">
    <source>
        <dbReference type="SAM" id="Phobius"/>
    </source>
</evidence>